<dbReference type="EMBL" id="JAAIUO010000002">
    <property type="protein sequence ID" value="NSK14308.1"/>
    <property type="molecule type" value="Genomic_DNA"/>
</dbReference>
<accession>A0A850HD08</accession>
<keyword evidence="1" id="KW-0472">Membrane</keyword>
<gene>
    <name evidence="3" type="ORF">G5A66_02855</name>
    <name evidence="2" type="ORF">G5A75_05345</name>
</gene>
<evidence type="ECO:0000313" key="3">
    <source>
        <dbReference type="EMBL" id="NVH57605.1"/>
    </source>
</evidence>
<keyword evidence="4" id="KW-1185">Reference proteome</keyword>
<protein>
    <submittedName>
        <fullName evidence="3">Uncharacterized protein</fullName>
    </submittedName>
</protein>
<comment type="caution">
    <text evidence="3">The sequence shown here is derived from an EMBL/GenBank/DDBJ whole genome shotgun (WGS) entry which is preliminary data.</text>
</comment>
<proteinExistence type="predicted"/>
<sequence>METAVVKAYRNTNAVRRFFNGTLGTIFCILLIMVLFFSEGGAMVVRLIVLGIIFLGLQLGKKGILKYLDRQEYLFYEDRIEVAGWKKKVIPYDEILMTLQTRRIQVRKEMFCIPIGEKGFLKLQYEIGEKRRERKQRECIAFLNEKLPAPLPEMTNRMKDILDRNYYFSKMRKTSGRWILVCALIHGFLLAAIGGLEMMMMTVMALVLQLTFLFTMFHRTEWGRKARARLDEELKEYPHLEVKVKQVTYTRVWIVTAVYILLYLFWFWVYLAV</sequence>
<feature type="transmembrane region" description="Helical" evidence="1">
    <location>
        <begin position="176"/>
        <end position="193"/>
    </location>
</feature>
<evidence type="ECO:0000313" key="4">
    <source>
        <dbReference type="Proteomes" id="UP000528555"/>
    </source>
</evidence>
<dbReference type="Proteomes" id="UP000701680">
    <property type="component" value="Unassembled WGS sequence"/>
</dbReference>
<dbReference type="AlphaFoldDB" id="A0A850HD08"/>
<dbReference type="RefSeq" id="WP_173814499.1">
    <property type="nucleotide sequence ID" value="NZ_JAAITX010000002.1"/>
</dbReference>
<dbReference type="EMBL" id="JAAITX010000002">
    <property type="protein sequence ID" value="NVH57605.1"/>
    <property type="molecule type" value="Genomic_DNA"/>
</dbReference>
<reference evidence="3" key="2">
    <citation type="submission" date="2020-02" db="EMBL/GenBank/DDBJ databases">
        <authorList>
            <person name="Littmann E."/>
            <person name="Sorbara M."/>
        </authorList>
    </citation>
    <scope>NUCLEOTIDE SEQUENCE</scope>
    <source>
        <strain evidence="3">MSK.17.11</strain>
        <strain evidence="2">MSK.17.38</strain>
    </source>
</reference>
<feature type="transmembrane region" description="Helical" evidence="1">
    <location>
        <begin position="252"/>
        <end position="271"/>
    </location>
</feature>
<evidence type="ECO:0000256" key="1">
    <source>
        <dbReference type="SAM" id="Phobius"/>
    </source>
</evidence>
<evidence type="ECO:0000313" key="2">
    <source>
        <dbReference type="EMBL" id="NSK14308.1"/>
    </source>
</evidence>
<keyword evidence="1" id="KW-0812">Transmembrane</keyword>
<evidence type="ECO:0000313" key="5">
    <source>
        <dbReference type="Proteomes" id="UP000701680"/>
    </source>
</evidence>
<keyword evidence="1" id="KW-1133">Transmembrane helix</keyword>
<name>A0A850HD08_9FIRM</name>
<dbReference type="Proteomes" id="UP000528555">
    <property type="component" value="Unassembled WGS sequence"/>
</dbReference>
<feature type="transmembrane region" description="Helical" evidence="1">
    <location>
        <begin position="43"/>
        <end position="60"/>
    </location>
</feature>
<organism evidence="3 4">
    <name type="scientific">Dorea phocaeensis</name>
    <dbReference type="NCBI Taxonomy" id="2040291"/>
    <lineage>
        <taxon>Bacteria</taxon>
        <taxon>Bacillati</taxon>
        <taxon>Bacillota</taxon>
        <taxon>Clostridia</taxon>
        <taxon>Lachnospirales</taxon>
        <taxon>Lachnospiraceae</taxon>
        <taxon>Dorea</taxon>
    </lineage>
</organism>
<feature type="transmembrane region" description="Helical" evidence="1">
    <location>
        <begin position="18"/>
        <end position="37"/>
    </location>
</feature>
<feature type="transmembrane region" description="Helical" evidence="1">
    <location>
        <begin position="199"/>
        <end position="217"/>
    </location>
</feature>
<reference evidence="4 5" key="1">
    <citation type="journal article" date="2020" name="Cell Host Microbe">
        <title>Functional and Genomic Variation between Human-Derived Isolates of Lachnospiraceae Reveals Inter- and Intra-Species Diversity.</title>
        <authorList>
            <person name="Sorbara M.T."/>
            <person name="Littmann E.R."/>
            <person name="Fontana E."/>
            <person name="Moody T.U."/>
            <person name="Kohout C.E."/>
            <person name="Gjonbalaj M."/>
            <person name="Eaton V."/>
            <person name="Seok R."/>
            <person name="Leiner I.M."/>
            <person name="Pamer E.G."/>
        </authorList>
    </citation>
    <scope>NUCLEOTIDE SEQUENCE [LARGE SCALE GENOMIC DNA]</scope>
    <source>
        <strain evidence="3 4">MSK.17.11</strain>
        <strain evidence="2 5">MSK.17.38</strain>
    </source>
</reference>